<dbReference type="AlphaFoldDB" id="A0A0L0HRX4"/>
<sequence>MIRNFKCISFACFEDLLMWIVEWSLKAKHDEKRNEAIGRCPRNTSNEIYTHASRTRQIGTDLQHGDELQMSQLTHGGTDSNTMTNEKGGNCVPALRYRGTVIGLSIGPMAGVRGTNFQHGDERKGS</sequence>
<accession>A0A0L0HRX4</accession>
<evidence type="ECO:0000313" key="2">
    <source>
        <dbReference type="Proteomes" id="UP000053201"/>
    </source>
</evidence>
<dbReference type="InParanoid" id="A0A0L0HRX4"/>
<gene>
    <name evidence="1" type="ORF">SPPG_08908</name>
</gene>
<dbReference type="Proteomes" id="UP000053201">
    <property type="component" value="Unassembled WGS sequence"/>
</dbReference>
<dbReference type="VEuPathDB" id="FungiDB:SPPG_08908"/>
<reference evidence="1 2" key="1">
    <citation type="submission" date="2009-08" db="EMBL/GenBank/DDBJ databases">
        <title>The Genome Sequence of Spizellomyces punctatus strain DAOM BR117.</title>
        <authorList>
            <consortium name="The Broad Institute Genome Sequencing Platform"/>
            <person name="Russ C."/>
            <person name="Cuomo C."/>
            <person name="Shea T."/>
            <person name="Young S.K."/>
            <person name="Zeng Q."/>
            <person name="Koehrsen M."/>
            <person name="Haas B."/>
            <person name="Borodovsky M."/>
            <person name="Guigo R."/>
            <person name="Alvarado L."/>
            <person name="Berlin A."/>
            <person name="Bochicchio J."/>
            <person name="Borenstein D."/>
            <person name="Chapman S."/>
            <person name="Chen Z."/>
            <person name="Engels R."/>
            <person name="Freedman E."/>
            <person name="Gellesch M."/>
            <person name="Goldberg J."/>
            <person name="Griggs A."/>
            <person name="Gujja S."/>
            <person name="Heiman D."/>
            <person name="Hepburn T."/>
            <person name="Howarth C."/>
            <person name="Jen D."/>
            <person name="Larson L."/>
            <person name="Lewis B."/>
            <person name="Mehta T."/>
            <person name="Park D."/>
            <person name="Pearson M."/>
            <person name="Roberts A."/>
            <person name="Saif S."/>
            <person name="Shenoy N."/>
            <person name="Sisk P."/>
            <person name="Stolte C."/>
            <person name="Sykes S."/>
            <person name="Thomson T."/>
            <person name="Walk T."/>
            <person name="White J."/>
            <person name="Yandava C."/>
            <person name="Burger G."/>
            <person name="Gray M.W."/>
            <person name="Holland P.W.H."/>
            <person name="King N."/>
            <person name="Lang F.B.F."/>
            <person name="Roger A.J."/>
            <person name="Ruiz-Trillo I."/>
            <person name="Lander E."/>
            <person name="Nusbaum C."/>
        </authorList>
    </citation>
    <scope>NUCLEOTIDE SEQUENCE [LARGE SCALE GENOMIC DNA]</scope>
    <source>
        <strain evidence="1 2">DAOM BR117</strain>
    </source>
</reference>
<dbReference type="RefSeq" id="XP_016611684.1">
    <property type="nucleotide sequence ID" value="XM_016757057.1"/>
</dbReference>
<evidence type="ECO:0000313" key="1">
    <source>
        <dbReference type="EMBL" id="KND03645.1"/>
    </source>
</evidence>
<keyword evidence="2" id="KW-1185">Reference proteome</keyword>
<protein>
    <submittedName>
        <fullName evidence="1">Uncharacterized protein</fullName>
    </submittedName>
</protein>
<proteinExistence type="predicted"/>
<dbReference type="GeneID" id="27692033"/>
<name>A0A0L0HRX4_SPIPD</name>
<organism evidence="1 2">
    <name type="scientific">Spizellomyces punctatus (strain DAOM BR117)</name>
    <dbReference type="NCBI Taxonomy" id="645134"/>
    <lineage>
        <taxon>Eukaryota</taxon>
        <taxon>Fungi</taxon>
        <taxon>Fungi incertae sedis</taxon>
        <taxon>Chytridiomycota</taxon>
        <taxon>Chytridiomycota incertae sedis</taxon>
        <taxon>Chytridiomycetes</taxon>
        <taxon>Spizellomycetales</taxon>
        <taxon>Spizellomycetaceae</taxon>
        <taxon>Spizellomyces</taxon>
    </lineage>
</organism>
<dbReference type="EMBL" id="KQ257451">
    <property type="protein sequence ID" value="KND03645.1"/>
    <property type="molecule type" value="Genomic_DNA"/>
</dbReference>